<evidence type="ECO:0000313" key="2">
    <source>
        <dbReference type="EMBL" id="USW49643.1"/>
    </source>
</evidence>
<feature type="compositionally biased region" description="Basic and acidic residues" evidence="1">
    <location>
        <begin position="501"/>
        <end position="511"/>
    </location>
</feature>
<feature type="compositionally biased region" description="Basic and acidic residues" evidence="1">
    <location>
        <begin position="292"/>
        <end position="301"/>
    </location>
</feature>
<feature type="compositionally biased region" description="Low complexity" evidence="1">
    <location>
        <begin position="80"/>
        <end position="94"/>
    </location>
</feature>
<feature type="compositionally biased region" description="Polar residues" evidence="1">
    <location>
        <begin position="423"/>
        <end position="446"/>
    </location>
</feature>
<feature type="compositionally biased region" description="Polar residues" evidence="1">
    <location>
        <begin position="550"/>
        <end position="559"/>
    </location>
</feature>
<evidence type="ECO:0000256" key="1">
    <source>
        <dbReference type="SAM" id="MobiDB-lite"/>
    </source>
</evidence>
<feature type="compositionally biased region" description="Polar residues" evidence="1">
    <location>
        <begin position="254"/>
        <end position="289"/>
    </location>
</feature>
<dbReference type="AlphaFoldDB" id="A0A9Q9AMG2"/>
<feature type="compositionally biased region" description="Low complexity" evidence="1">
    <location>
        <begin position="512"/>
        <end position="528"/>
    </location>
</feature>
<gene>
    <name evidence="2" type="ORF">Slin15195_G029620</name>
</gene>
<reference evidence="2" key="1">
    <citation type="submission" date="2022-06" db="EMBL/GenBank/DDBJ databases">
        <title>Complete genome sequences of two strains of the flax pathogen Septoria linicola.</title>
        <authorList>
            <person name="Lapalu N."/>
            <person name="Simon A."/>
            <person name="Demenou B."/>
            <person name="Paumier D."/>
            <person name="Guillot M.-P."/>
            <person name="Gout L."/>
            <person name="Valade R."/>
        </authorList>
    </citation>
    <scope>NUCLEOTIDE SEQUENCE</scope>
    <source>
        <strain evidence="2">SE15195</strain>
    </source>
</reference>
<sequence length="663" mass="67671">MESLKAAVGLGDAATTTATNETKGHEPISGVAGAGTADQPYDSGNVEDSHLAQPSAASATAETTDVAAPLKSLAGEEPEAAPSGGILASLASAVGLGGSSTSPDTTTVHDQGQEPISGMTGQGTVDHSYDAGNEDDPSLGGKANTLTSTNDGLQFIGGTGGVNTGNDHTGQTQSHTSIAQAVNEGALGGSQDPAQSNDGLAFVSGNDKHPTEPLVQKTSNHEPVGGTSGTYTIGHPLGTTQDAATKCSIDRSILDTNKSETANIETSSGTEPSQPISNPTASGPDTTYNPEPLDKDGEKPAKTGPAFISSLFSNPFSKRESISGASGEADMDPKTKALPGAEPIPELQDHAVPVKVTKEKRPLPTESSTTPQPPVPSKPEPTVVEPKENGAVRPPNHLGSDVPPGAASPKREKGKGKVYGDGDSNSTRSSVTRNESIATSQTGASTRDSRRFSSHTPGKIPTAGGIVLGERASQDRERRASLAPSGHSAVTSEPQYVGRESLQKVTEDVERAPVVQQPPTQAPRQATAIEQPASSHPSQTAADQHLAATSPVQAVSPTLQPAAEAPITPQNTTADAPRSSTSARVPGTEKGTLSSPPPSTSRFSEQGIRDTPSSPDPASSPTATERKPSLVARIGRKLSLKSSSKSSRTSTSGTHPETIAEKK</sequence>
<feature type="compositionally biased region" description="Polar residues" evidence="1">
    <location>
        <begin position="532"/>
        <end position="542"/>
    </location>
</feature>
<dbReference type="Proteomes" id="UP001056384">
    <property type="component" value="Chromosome 2"/>
</dbReference>
<feature type="compositionally biased region" description="Polar residues" evidence="1">
    <location>
        <begin position="101"/>
        <end position="110"/>
    </location>
</feature>
<protein>
    <submittedName>
        <fullName evidence="2">Uncharacterized protein</fullName>
    </submittedName>
</protein>
<accession>A0A9Q9AMG2</accession>
<feature type="region of interest" description="Disordered" evidence="1">
    <location>
        <begin position="1"/>
        <end position="237"/>
    </location>
</feature>
<evidence type="ECO:0000313" key="3">
    <source>
        <dbReference type="Proteomes" id="UP001056384"/>
    </source>
</evidence>
<organism evidence="2 3">
    <name type="scientific">Septoria linicola</name>
    <dbReference type="NCBI Taxonomy" id="215465"/>
    <lineage>
        <taxon>Eukaryota</taxon>
        <taxon>Fungi</taxon>
        <taxon>Dikarya</taxon>
        <taxon>Ascomycota</taxon>
        <taxon>Pezizomycotina</taxon>
        <taxon>Dothideomycetes</taxon>
        <taxon>Dothideomycetidae</taxon>
        <taxon>Mycosphaerellales</taxon>
        <taxon>Mycosphaerellaceae</taxon>
        <taxon>Septoria</taxon>
    </lineage>
</organism>
<feature type="compositionally biased region" description="Polar residues" evidence="1">
    <location>
        <begin position="164"/>
        <end position="180"/>
    </location>
</feature>
<keyword evidence="3" id="KW-1185">Reference proteome</keyword>
<feature type="region of interest" description="Disordered" evidence="1">
    <location>
        <begin position="251"/>
        <end position="663"/>
    </location>
</feature>
<feature type="compositionally biased region" description="Polar residues" evidence="1">
    <location>
        <begin position="568"/>
        <end position="583"/>
    </location>
</feature>
<feature type="compositionally biased region" description="Low complexity" evidence="1">
    <location>
        <begin position="640"/>
        <end position="652"/>
    </location>
</feature>
<feature type="compositionally biased region" description="Low complexity" evidence="1">
    <location>
        <begin position="610"/>
        <end position="623"/>
    </location>
</feature>
<proteinExistence type="predicted"/>
<name>A0A9Q9AMG2_9PEZI</name>
<dbReference type="OrthoDB" id="5388207at2759"/>
<dbReference type="EMBL" id="CP099419">
    <property type="protein sequence ID" value="USW49643.1"/>
    <property type="molecule type" value="Genomic_DNA"/>
</dbReference>